<dbReference type="CDD" id="cd14537">
    <property type="entry name" value="PTP-MTMR10-like"/>
    <property type="match status" value="1"/>
</dbReference>
<dbReference type="Gene3D" id="2.30.29.30">
    <property type="entry name" value="Pleckstrin-homology domain (PH domain)/Phosphotyrosine-binding domain (PTB)"/>
    <property type="match status" value="1"/>
</dbReference>
<evidence type="ECO:0000256" key="1">
    <source>
        <dbReference type="ARBA" id="ARBA00007471"/>
    </source>
</evidence>
<dbReference type="RefSeq" id="XP_028026646.1">
    <property type="nucleotide sequence ID" value="XM_028170845.1"/>
</dbReference>
<dbReference type="GO" id="GO:0016020">
    <property type="term" value="C:membrane"/>
    <property type="evidence" value="ECO:0007669"/>
    <property type="project" value="TreeGrafter"/>
</dbReference>
<evidence type="ECO:0000313" key="4">
    <source>
        <dbReference type="RefSeq" id="XP_028026646.1"/>
    </source>
</evidence>
<dbReference type="PROSITE" id="PS51339">
    <property type="entry name" value="PPASE_MYOTUBULARIN"/>
    <property type="match status" value="1"/>
</dbReference>
<reference evidence="4" key="1">
    <citation type="submission" date="2025-08" db="UniProtKB">
        <authorList>
            <consortium name="RefSeq"/>
        </authorList>
    </citation>
    <scope>IDENTIFICATION</scope>
    <source>
        <tissue evidence="4">Silk gland</tissue>
    </source>
</reference>
<proteinExistence type="inferred from homology"/>
<dbReference type="InterPro" id="IPR010569">
    <property type="entry name" value="Myotubularin-like_Pase_dom"/>
</dbReference>
<dbReference type="OrthoDB" id="271628at2759"/>
<feature type="domain" description="Myotubularin phosphatase" evidence="2">
    <location>
        <begin position="191"/>
        <end position="611"/>
    </location>
</feature>
<dbReference type="AlphaFoldDB" id="A0A6J2JB73"/>
<dbReference type="Pfam" id="PF06602">
    <property type="entry name" value="Myotub-related"/>
    <property type="match status" value="1"/>
</dbReference>
<sequence length="716" mass="80766">MNEKKLVQNFKSYINVSSSKEEKNGTIQEVKPKLLTGELVTGVAHNVVMLTPLSERDHGRLGSVFVTNYKLSFVPLERSQQDECSQRNHLLGPHDVPLLAVGAVWLTDGGPVRRRRLMPCGDMPGKVKGLQIICKNMKVITFSFTTAPMHSGRKIALSLMHHAFPKRHHLLFAFEYHEPYYPTLPSELNMFQRPGDWKRELERCECPHWRITCINGTSDAFMLTAGETLIVPNSVLDYNLVESARHFRSGRVPVWVWGRPEGAALLRSGELLPTEQAPTAESVLLEQIRRSHPKLTPPQVLYLCGNSFTTTGSNANILPPLSSLQASFKKLMDLCTPTKLSGFWRRSPSKSRWETLKRFYRHDINVFWVQDAQYHSVLESSKWLRHVATCLALADEAAHHLARNVTVVLQEGEGVDYSAVVSSLTQLLLEPHWRTLVGFQSLVQKEWLALGHPFCDRYGLPSPGNPKETREQSPGQVAPVFLLFLDCTWQLTRQFPASFQFTETYLTTLWDCTHNQIFDTFLFNCSRDRELAYTNKKNQQSFVPVWDWGEQFSEQDKALFYNPLYAMSAKPSNVTPNRSSIISSPNKQAVELPRLEPCTSVAGTELWSQCYERWLLPLDVPHAGDVQYHVFHYAVLKEIQQLNEKLNSLSIFSNRQSLGGSSASGAEGPGDRTAVSRFYPFSRSRGPAAPALDAMQLSAIDAASLLDSLSLLNAPD</sequence>
<keyword evidence="3" id="KW-1185">Reference proteome</keyword>
<accession>A0A6J2JB73</accession>
<evidence type="ECO:0000313" key="3">
    <source>
        <dbReference type="Proteomes" id="UP000504629"/>
    </source>
</evidence>
<dbReference type="KEGG" id="bman:114240333"/>
<dbReference type="PANTHER" id="PTHR10807:SF110">
    <property type="entry name" value="FI17948P1"/>
    <property type="match status" value="1"/>
</dbReference>
<dbReference type="SUPFAM" id="SSF50729">
    <property type="entry name" value="PH domain-like"/>
    <property type="match status" value="1"/>
</dbReference>
<dbReference type="Proteomes" id="UP000504629">
    <property type="component" value="Unplaced"/>
</dbReference>
<comment type="similarity">
    <text evidence="1">Belongs to the protein-tyrosine phosphatase family. Non-receptor class myotubularin subfamily.</text>
</comment>
<dbReference type="SUPFAM" id="SSF52799">
    <property type="entry name" value="(Phosphotyrosine protein) phosphatases II"/>
    <property type="match status" value="1"/>
</dbReference>
<protein>
    <submittedName>
        <fullName evidence="4">Myotubularin-related protein 10-A isoform X1</fullName>
    </submittedName>
</protein>
<name>A0A6J2JB73_BOMMA</name>
<gene>
    <name evidence="4" type="primary">LOC114240333</name>
</gene>
<dbReference type="InterPro" id="IPR030564">
    <property type="entry name" value="Myotubularin"/>
</dbReference>
<dbReference type="InterPro" id="IPR029021">
    <property type="entry name" value="Prot-tyrosine_phosphatase-like"/>
</dbReference>
<dbReference type="PANTHER" id="PTHR10807">
    <property type="entry name" value="MYOTUBULARIN-RELATED"/>
    <property type="match status" value="1"/>
</dbReference>
<organism evidence="3 4">
    <name type="scientific">Bombyx mandarina</name>
    <name type="common">Wild silk moth</name>
    <name type="synonym">Wild silkworm</name>
    <dbReference type="NCBI Taxonomy" id="7092"/>
    <lineage>
        <taxon>Eukaryota</taxon>
        <taxon>Metazoa</taxon>
        <taxon>Ecdysozoa</taxon>
        <taxon>Arthropoda</taxon>
        <taxon>Hexapoda</taxon>
        <taxon>Insecta</taxon>
        <taxon>Pterygota</taxon>
        <taxon>Neoptera</taxon>
        <taxon>Endopterygota</taxon>
        <taxon>Lepidoptera</taxon>
        <taxon>Glossata</taxon>
        <taxon>Ditrysia</taxon>
        <taxon>Bombycoidea</taxon>
        <taxon>Bombycidae</taxon>
        <taxon>Bombycinae</taxon>
        <taxon>Bombyx</taxon>
    </lineage>
</organism>
<dbReference type="GO" id="GO:0046856">
    <property type="term" value="P:phosphatidylinositol dephosphorylation"/>
    <property type="evidence" value="ECO:0007669"/>
    <property type="project" value="TreeGrafter"/>
</dbReference>
<evidence type="ECO:0000259" key="2">
    <source>
        <dbReference type="PROSITE" id="PS51339"/>
    </source>
</evidence>
<dbReference type="GO" id="GO:0005737">
    <property type="term" value="C:cytoplasm"/>
    <property type="evidence" value="ECO:0007669"/>
    <property type="project" value="TreeGrafter"/>
</dbReference>
<dbReference type="GeneID" id="114240333"/>
<dbReference type="InterPro" id="IPR011993">
    <property type="entry name" value="PH-like_dom_sf"/>
</dbReference>